<keyword evidence="3" id="KW-1003">Cell membrane</keyword>
<dbReference type="PROSITE" id="PS00138">
    <property type="entry name" value="SUBTILASE_SER"/>
    <property type="match status" value="1"/>
</dbReference>
<dbReference type="InterPro" id="IPR023834">
    <property type="entry name" value="T7SS_pept_S8A_mycosin"/>
</dbReference>
<feature type="domain" description="Peptidase S8/S53" evidence="14">
    <location>
        <begin position="61"/>
        <end position="322"/>
    </location>
</feature>
<evidence type="ECO:0000256" key="4">
    <source>
        <dbReference type="ARBA" id="ARBA00022670"/>
    </source>
</evidence>
<dbReference type="PANTHER" id="PTHR43806:SF11">
    <property type="entry name" value="CEREVISIN-RELATED"/>
    <property type="match status" value="1"/>
</dbReference>
<dbReference type="GO" id="GO:0006508">
    <property type="term" value="P:proteolysis"/>
    <property type="evidence" value="ECO:0007669"/>
    <property type="project" value="UniProtKB-KW"/>
</dbReference>
<dbReference type="GO" id="GO:0004252">
    <property type="term" value="F:serine-type endopeptidase activity"/>
    <property type="evidence" value="ECO:0007669"/>
    <property type="project" value="UniProtKB-UniRule"/>
</dbReference>
<dbReference type="InterPro" id="IPR023828">
    <property type="entry name" value="Peptidase_S8_Ser-AS"/>
</dbReference>
<dbReference type="EMBL" id="PVZG01000001">
    <property type="protein sequence ID" value="PRY32880.1"/>
    <property type="molecule type" value="Genomic_DNA"/>
</dbReference>
<evidence type="ECO:0000256" key="1">
    <source>
        <dbReference type="ARBA" id="ARBA00004162"/>
    </source>
</evidence>
<evidence type="ECO:0000256" key="3">
    <source>
        <dbReference type="ARBA" id="ARBA00022475"/>
    </source>
</evidence>
<feature type="chain" id="PRO_5038924716" evidence="13">
    <location>
        <begin position="26"/>
        <end position="408"/>
    </location>
</feature>
<keyword evidence="9 12" id="KW-0472">Membrane</keyword>
<dbReference type="AlphaFoldDB" id="A0A2T0SHI8"/>
<sequence length="408" mass="41547">MKKSRAAGAVAVVVAMLLPAAPAQAKAYVCPEQPGVAKVSDAQPYEDQLFAPERLAPFATGAGVRVAVIDSGVDATHPQLRGQVAAGRDFLHGNADGRQDCVGHGTAVASIIAAAPRQSAGLRGLAPGATVVPVRVSEQVDTDRGSAPSGPASPAKFAQAIDWAADPARGDADVINMSLVMTDKSEAVRAAVARAVDRGVVVVAAAGNHGAPDEGNPTPYPAAFPGVIGVGAINADGVRGDFSQHGEYVDVMAPGVGVTIAARRSGHTSGQGTSYATPFVSATAALVRQRFPSLTPAQVARRILATADPAPGGARSDEYGFGILNPYRALTETLGPETPPAVAPVVVHTEDPAAVALADRRARARDMSMLVAAIGAGTVVLVILLAAAIRHGRRRGWRPGTPLETTDP</sequence>
<name>A0A2T0SHI8_9ACTN</name>
<proteinExistence type="inferred from homology"/>
<feature type="active site" description="Charge relay system" evidence="10">
    <location>
        <position position="70"/>
    </location>
</feature>
<feature type="active site" description="Charge relay system" evidence="10">
    <location>
        <position position="104"/>
    </location>
</feature>
<dbReference type="OrthoDB" id="5240330at2"/>
<dbReference type="PRINTS" id="PR00723">
    <property type="entry name" value="SUBTILISIN"/>
</dbReference>
<gene>
    <name evidence="15" type="ORF">CLV70_10139</name>
</gene>
<dbReference type="PROSITE" id="PS51892">
    <property type="entry name" value="SUBTILASE"/>
    <property type="match status" value="1"/>
</dbReference>
<dbReference type="Pfam" id="PF00082">
    <property type="entry name" value="Peptidase_S8"/>
    <property type="match status" value="1"/>
</dbReference>
<feature type="signal peptide" evidence="13">
    <location>
        <begin position="1"/>
        <end position="25"/>
    </location>
</feature>
<comment type="similarity">
    <text evidence="2 10 11">Belongs to the peptidase S8 family.</text>
</comment>
<keyword evidence="16" id="KW-1185">Reference proteome</keyword>
<evidence type="ECO:0000259" key="14">
    <source>
        <dbReference type="Pfam" id="PF00082"/>
    </source>
</evidence>
<evidence type="ECO:0000256" key="2">
    <source>
        <dbReference type="ARBA" id="ARBA00011073"/>
    </source>
</evidence>
<protein>
    <submittedName>
        <fullName evidence="15">Type VII secretion-associated serine protease mycosin</fullName>
    </submittedName>
</protein>
<feature type="transmembrane region" description="Helical" evidence="12">
    <location>
        <begin position="367"/>
        <end position="389"/>
    </location>
</feature>
<keyword evidence="13" id="KW-0732">Signal</keyword>
<evidence type="ECO:0000256" key="6">
    <source>
        <dbReference type="ARBA" id="ARBA00022801"/>
    </source>
</evidence>
<keyword evidence="8 12" id="KW-1133">Transmembrane helix</keyword>
<evidence type="ECO:0000256" key="9">
    <source>
        <dbReference type="ARBA" id="ARBA00023136"/>
    </source>
</evidence>
<dbReference type="GO" id="GO:0005886">
    <property type="term" value="C:plasma membrane"/>
    <property type="evidence" value="ECO:0007669"/>
    <property type="project" value="UniProtKB-SubCell"/>
</dbReference>
<dbReference type="InterPro" id="IPR022398">
    <property type="entry name" value="Peptidase_S8_His-AS"/>
</dbReference>
<feature type="active site" description="Charge relay system" evidence="10">
    <location>
        <position position="274"/>
    </location>
</feature>
<keyword evidence="4 10" id="KW-0645">Protease</keyword>
<evidence type="ECO:0000256" key="11">
    <source>
        <dbReference type="RuleBase" id="RU003355"/>
    </source>
</evidence>
<keyword evidence="7 10" id="KW-0720">Serine protease</keyword>
<dbReference type="InterPro" id="IPR023827">
    <property type="entry name" value="Peptidase_S8_Asp-AS"/>
</dbReference>
<dbReference type="InterPro" id="IPR000209">
    <property type="entry name" value="Peptidase_S8/S53_dom"/>
</dbReference>
<dbReference type="RefSeq" id="WP_106124263.1">
    <property type="nucleotide sequence ID" value="NZ_PVZG01000001.1"/>
</dbReference>
<organism evidence="15 16">
    <name type="scientific">Pseudosporangium ferrugineum</name>
    <dbReference type="NCBI Taxonomy" id="439699"/>
    <lineage>
        <taxon>Bacteria</taxon>
        <taxon>Bacillati</taxon>
        <taxon>Actinomycetota</taxon>
        <taxon>Actinomycetes</taxon>
        <taxon>Micromonosporales</taxon>
        <taxon>Micromonosporaceae</taxon>
        <taxon>Pseudosporangium</taxon>
    </lineage>
</organism>
<keyword evidence="5 12" id="KW-0812">Transmembrane</keyword>
<evidence type="ECO:0000256" key="13">
    <source>
        <dbReference type="SAM" id="SignalP"/>
    </source>
</evidence>
<dbReference type="Gene3D" id="3.40.50.200">
    <property type="entry name" value="Peptidase S8/S53 domain"/>
    <property type="match status" value="1"/>
</dbReference>
<evidence type="ECO:0000256" key="10">
    <source>
        <dbReference type="PROSITE-ProRule" id="PRU01240"/>
    </source>
</evidence>
<reference evidence="15 16" key="1">
    <citation type="submission" date="2018-03" db="EMBL/GenBank/DDBJ databases">
        <title>Genomic Encyclopedia of Archaeal and Bacterial Type Strains, Phase II (KMG-II): from individual species to whole genera.</title>
        <authorList>
            <person name="Goeker M."/>
        </authorList>
    </citation>
    <scope>NUCLEOTIDE SEQUENCE [LARGE SCALE GENOMIC DNA]</scope>
    <source>
        <strain evidence="15 16">DSM 45348</strain>
    </source>
</reference>
<evidence type="ECO:0000256" key="5">
    <source>
        <dbReference type="ARBA" id="ARBA00022692"/>
    </source>
</evidence>
<dbReference type="NCBIfam" id="TIGR03921">
    <property type="entry name" value="T7SS_mycosin"/>
    <property type="match status" value="1"/>
</dbReference>
<dbReference type="InterPro" id="IPR050131">
    <property type="entry name" value="Peptidase_S8_subtilisin-like"/>
</dbReference>
<dbReference type="PROSITE" id="PS00136">
    <property type="entry name" value="SUBTILASE_ASP"/>
    <property type="match status" value="1"/>
</dbReference>
<dbReference type="SUPFAM" id="SSF52743">
    <property type="entry name" value="Subtilisin-like"/>
    <property type="match status" value="1"/>
</dbReference>
<evidence type="ECO:0000256" key="8">
    <source>
        <dbReference type="ARBA" id="ARBA00022989"/>
    </source>
</evidence>
<keyword evidence="6 10" id="KW-0378">Hydrolase</keyword>
<evidence type="ECO:0000256" key="12">
    <source>
        <dbReference type="SAM" id="Phobius"/>
    </source>
</evidence>
<dbReference type="InterPro" id="IPR036852">
    <property type="entry name" value="Peptidase_S8/S53_dom_sf"/>
</dbReference>
<evidence type="ECO:0000256" key="7">
    <source>
        <dbReference type="ARBA" id="ARBA00022825"/>
    </source>
</evidence>
<dbReference type="PANTHER" id="PTHR43806">
    <property type="entry name" value="PEPTIDASE S8"/>
    <property type="match status" value="1"/>
</dbReference>
<dbReference type="Proteomes" id="UP000239209">
    <property type="component" value="Unassembled WGS sequence"/>
</dbReference>
<comment type="caution">
    <text evidence="15">The sequence shown here is derived from an EMBL/GenBank/DDBJ whole genome shotgun (WGS) entry which is preliminary data.</text>
</comment>
<dbReference type="InterPro" id="IPR015500">
    <property type="entry name" value="Peptidase_S8_subtilisin-rel"/>
</dbReference>
<evidence type="ECO:0000313" key="16">
    <source>
        <dbReference type="Proteomes" id="UP000239209"/>
    </source>
</evidence>
<evidence type="ECO:0000313" key="15">
    <source>
        <dbReference type="EMBL" id="PRY32880.1"/>
    </source>
</evidence>
<comment type="subcellular location">
    <subcellularLocation>
        <location evidence="1">Cell membrane</location>
        <topology evidence="1">Single-pass membrane protein</topology>
    </subcellularLocation>
</comment>
<accession>A0A2T0SHI8</accession>
<dbReference type="PROSITE" id="PS00137">
    <property type="entry name" value="SUBTILASE_HIS"/>
    <property type="match status" value="1"/>
</dbReference>